<gene>
    <name evidence="2" type="ORF">KUF71_002035</name>
</gene>
<feature type="region of interest" description="Disordered" evidence="1">
    <location>
        <begin position="148"/>
        <end position="219"/>
    </location>
</feature>
<dbReference type="EMBL" id="JAHWGI010001147">
    <property type="protein sequence ID" value="KAK3923627.1"/>
    <property type="molecule type" value="Genomic_DNA"/>
</dbReference>
<reference evidence="2" key="1">
    <citation type="submission" date="2021-07" db="EMBL/GenBank/DDBJ databases">
        <authorList>
            <person name="Catto M.A."/>
            <person name="Jacobson A."/>
            <person name="Kennedy G."/>
            <person name="Labadie P."/>
            <person name="Hunt B.G."/>
            <person name="Srinivasan R."/>
        </authorList>
    </citation>
    <scope>NUCLEOTIDE SEQUENCE</scope>
    <source>
        <strain evidence="2">PL_HMW_Pooled</strain>
        <tissue evidence="2">Head</tissue>
    </source>
</reference>
<feature type="compositionally biased region" description="Basic and acidic residues" evidence="1">
    <location>
        <begin position="169"/>
        <end position="197"/>
    </location>
</feature>
<comment type="caution">
    <text evidence="2">The sequence shown here is derived from an EMBL/GenBank/DDBJ whole genome shotgun (WGS) entry which is preliminary data.</text>
</comment>
<keyword evidence="3" id="KW-1185">Reference proteome</keyword>
<reference evidence="2" key="2">
    <citation type="journal article" date="2023" name="BMC Genomics">
        <title>Pest status, molecular evolution, and epigenetic factors derived from the genome assembly of Frankliniella fusca, a thysanopteran phytovirus vector.</title>
        <authorList>
            <person name="Catto M.A."/>
            <person name="Labadie P.E."/>
            <person name="Jacobson A.L."/>
            <person name="Kennedy G.G."/>
            <person name="Srinivasan R."/>
            <person name="Hunt B.G."/>
        </authorList>
    </citation>
    <scope>NUCLEOTIDE SEQUENCE</scope>
    <source>
        <strain evidence="2">PL_HMW_Pooled</strain>
    </source>
</reference>
<evidence type="ECO:0000313" key="3">
    <source>
        <dbReference type="Proteomes" id="UP001219518"/>
    </source>
</evidence>
<dbReference type="AlphaFoldDB" id="A0AAE1HLM8"/>
<protein>
    <submittedName>
        <fullName evidence="2">Membrane protein insertase YidC</fullName>
    </submittedName>
</protein>
<evidence type="ECO:0000256" key="1">
    <source>
        <dbReference type="SAM" id="MobiDB-lite"/>
    </source>
</evidence>
<dbReference type="Proteomes" id="UP001219518">
    <property type="component" value="Unassembled WGS sequence"/>
</dbReference>
<accession>A0AAE1HLM8</accession>
<name>A0AAE1HLM8_9NEOP</name>
<feature type="compositionally biased region" description="Basic residues" evidence="1">
    <location>
        <begin position="155"/>
        <end position="168"/>
    </location>
</feature>
<proteinExistence type="predicted"/>
<evidence type="ECO:0000313" key="2">
    <source>
        <dbReference type="EMBL" id="KAK3923627.1"/>
    </source>
</evidence>
<organism evidence="2 3">
    <name type="scientific">Frankliniella fusca</name>
    <dbReference type="NCBI Taxonomy" id="407009"/>
    <lineage>
        <taxon>Eukaryota</taxon>
        <taxon>Metazoa</taxon>
        <taxon>Ecdysozoa</taxon>
        <taxon>Arthropoda</taxon>
        <taxon>Hexapoda</taxon>
        <taxon>Insecta</taxon>
        <taxon>Pterygota</taxon>
        <taxon>Neoptera</taxon>
        <taxon>Paraneoptera</taxon>
        <taxon>Thysanoptera</taxon>
        <taxon>Terebrantia</taxon>
        <taxon>Thripoidea</taxon>
        <taxon>Thripidae</taxon>
        <taxon>Frankliniella</taxon>
    </lineage>
</organism>
<sequence>MDTEKNYYVSVKLYSESNINKSYRAHDLYEVSEPTLLYRPFRPKTLDFNPKQKFGVIRGHQFLLLQLLKMAETREGLELGRTIVAKRLSIGNEIIPLKRLKLVEESDAIKETMTSKNNSFLSLRNLSRELAKHLQNDCYENDLKTLKKLSGSNSKHGKKSKKKKRRSKSRDERLNVNDGFDRNNHNENSDSNSKEKSESDDDATWSRNGTKDYDNVSISANGTDLIDNMEERDKENSDQMKQFTVSNTVEMWYRNQ</sequence>